<name>A0ABQ1LZQ9_9BACT</name>
<organism evidence="2 3">
    <name type="scientific">Marivirga lumbricoides</name>
    <dbReference type="NCBI Taxonomy" id="1046115"/>
    <lineage>
        <taxon>Bacteria</taxon>
        <taxon>Pseudomonadati</taxon>
        <taxon>Bacteroidota</taxon>
        <taxon>Cytophagia</taxon>
        <taxon>Cytophagales</taxon>
        <taxon>Marivirgaceae</taxon>
        <taxon>Marivirga</taxon>
    </lineage>
</organism>
<accession>A0ABQ1LZQ9</accession>
<comment type="caution">
    <text evidence="2">The sequence shown here is derived from an EMBL/GenBank/DDBJ whole genome shotgun (WGS) entry which is preliminary data.</text>
</comment>
<reference evidence="3" key="1">
    <citation type="journal article" date="2019" name="Int. J. Syst. Evol. Microbiol.">
        <title>The Global Catalogue of Microorganisms (GCM) 10K type strain sequencing project: providing services to taxonomists for standard genome sequencing and annotation.</title>
        <authorList>
            <consortium name="The Broad Institute Genomics Platform"/>
            <consortium name="The Broad Institute Genome Sequencing Center for Infectious Disease"/>
            <person name="Wu L."/>
            <person name="Ma J."/>
        </authorList>
    </citation>
    <scope>NUCLEOTIDE SEQUENCE [LARGE SCALE GENOMIC DNA]</scope>
    <source>
        <strain evidence="3">CGMCC 1.10832</strain>
    </source>
</reference>
<dbReference type="Proteomes" id="UP000636010">
    <property type="component" value="Unassembled WGS sequence"/>
</dbReference>
<feature type="compositionally biased region" description="Basic and acidic residues" evidence="1">
    <location>
        <begin position="30"/>
        <end position="42"/>
    </location>
</feature>
<sequence length="280" mass="31145">MGTTQRIVPGVTGEPNWADLSRSITHISKTVEKEKELEQKENDQEDTDTEQHATAYATAVAKLTERRKKHLKTAFDSLIRASGGRESVKKGRSRSFGSAGRKSASRLVGFVTGVANHGLEEQLKSIGLGDLTGKRLSDVIDLLLNYSSESSAGMDDTAANKAMLEVLNQLSEQADNDLGKFEELLADYAEGKGLADLLCRFWGVYIFEHLSQRFQEKIRQTKGEEVSQETFQIIRDDIIGQVEVLNDRRPVATINWQGTEGENQIESIFESIINIICDDH</sequence>
<proteinExistence type="predicted"/>
<evidence type="ECO:0000256" key="1">
    <source>
        <dbReference type="SAM" id="MobiDB-lite"/>
    </source>
</evidence>
<evidence type="ECO:0000313" key="3">
    <source>
        <dbReference type="Proteomes" id="UP000636010"/>
    </source>
</evidence>
<protein>
    <submittedName>
        <fullName evidence="2">Uncharacterized protein</fullName>
    </submittedName>
</protein>
<keyword evidence="3" id="KW-1185">Reference proteome</keyword>
<dbReference type="RefSeq" id="WP_188462392.1">
    <property type="nucleotide sequence ID" value="NZ_BAABHU010000005.1"/>
</dbReference>
<feature type="region of interest" description="Disordered" evidence="1">
    <location>
        <begin position="30"/>
        <end position="52"/>
    </location>
</feature>
<evidence type="ECO:0000313" key="2">
    <source>
        <dbReference type="EMBL" id="GGC32413.1"/>
    </source>
</evidence>
<gene>
    <name evidence="2" type="ORF">GCM10011506_17350</name>
</gene>
<dbReference type="EMBL" id="BMEC01000005">
    <property type="protein sequence ID" value="GGC32413.1"/>
    <property type="molecule type" value="Genomic_DNA"/>
</dbReference>